<gene>
    <name evidence="3" type="ORF">D0861_04063</name>
</gene>
<dbReference type="InterPro" id="IPR005176">
    <property type="entry name" value="PONY_dom"/>
</dbReference>
<feature type="domain" description="DCUN1" evidence="2">
    <location>
        <begin position="345"/>
        <end position="547"/>
    </location>
</feature>
<protein>
    <recommendedName>
        <fullName evidence="1">Defective in cullin neddylation protein</fullName>
    </recommendedName>
</protein>
<dbReference type="VEuPathDB" id="FungiDB:BTJ68_09956"/>
<dbReference type="GO" id="GO:0045116">
    <property type="term" value="P:protein neddylation"/>
    <property type="evidence" value="ECO:0007669"/>
    <property type="project" value="TreeGrafter"/>
</dbReference>
<dbReference type="GO" id="GO:0000151">
    <property type="term" value="C:ubiquitin ligase complex"/>
    <property type="evidence" value="ECO:0007669"/>
    <property type="project" value="TreeGrafter"/>
</dbReference>
<proteinExistence type="predicted"/>
<evidence type="ECO:0000313" key="3">
    <source>
        <dbReference type="EMBL" id="RMY89718.1"/>
    </source>
</evidence>
<name>A0A3M7FLJ3_HORWE</name>
<dbReference type="PANTHER" id="PTHR12281:SF31">
    <property type="entry name" value="DCN1-LIKE PROTEIN 3"/>
    <property type="match status" value="1"/>
</dbReference>
<dbReference type="Pfam" id="PF14555">
    <property type="entry name" value="UBA_4"/>
    <property type="match status" value="1"/>
</dbReference>
<comment type="function">
    <text evidence="1">Neddylation of cullins play an essential role in the regulation of SCF-type complexes activity.</text>
</comment>
<evidence type="ECO:0000313" key="4">
    <source>
        <dbReference type="Proteomes" id="UP000268823"/>
    </source>
</evidence>
<comment type="caution">
    <text evidence="3">The sequence shown here is derived from an EMBL/GenBank/DDBJ whole genome shotgun (WGS) entry which is preliminary data.</text>
</comment>
<sequence length="565" mass="63420">MPAAYTAQQKSAISEFTSVTQSDKTTAAKILRQHNWNVGGAINGTRKAFQEEETWNGDAPGTFENLRDISLEASTLNTSSFAIFSGPSLGGTEEHNMPSPLVRDRIAEFESLPLAQQTLFLRAALPGFPAKGYMDVGAALRRAFLSRYCERIGRSRAHVALLYMECIDWKDALCYIVSKILPADKRPAQAFLLAPVWQQKSWLTVALQLEGSALADFESLRPLAKVVRLDCLCVSSNISVRSVIQTFSLPPAWAHFLPAGESLGEQRQLVNYHFRSLPLQDRVDYYGITLAGFNRTSYVCLDPIQRHCYVEAACVRNGILEEHLNRSYYCEFAPYFSNSNGASNPARPALSKIFDKYRDNPGEEPDEINIDGLTELLGELDIEPGDMGALIFSEIVSSPSLGKVTREGFVDGWSELGVDNLPKMKDVCQQRRLTLSQDMGLFKNVYNAAFPLSLPPGSKTLPLEYATEFWTMLFTPPGLEWKSAQGTPWLDWWLEFQQQIKTKAVNRDLWKQTLNFARETLKDDSLSFWSEESSWPSVIDEFVEWVRTEKRPGENGGNGEAMEVE</sequence>
<dbReference type="GO" id="GO:0031624">
    <property type="term" value="F:ubiquitin conjugating enzyme binding"/>
    <property type="evidence" value="ECO:0007669"/>
    <property type="project" value="TreeGrafter"/>
</dbReference>
<dbReference type="GO" id="GO:0097602">
    <property type="term" value="F:cullin family protein binding"/>
    <property type="evidence" value="ECO:0007669"/>
    <property type="project" value="TreeGrafter"/>
</dbReference>
<dbReference type="GO" id="GO:0032182">
    <property type="term" value="F:ubiquitin-like protein binding"/>
    <property type="evidence" value="ECO:0007669"/>
    <property type="project" value="TreeGrafter"/>
</dbReference>
<evidence type="ECO:0000256" key="1">
    <source>
        <dbReference type="RuleBase" id="RU410713"/>
    </source>
</evidence>
<dbReference type="AlphaFoldDB" id="A0A3M7FLJ3"/>
<dbReference type="InterPro" id="IPR014764">
    <property type="entry name" value="DCN-prot"/>
</dbReference>
<dbReference type="Gene3D" id="1.10.238.200">
    <property type="entry name" value="Cullin, PONY binding domain"/>
    <property type="match status" value="1"/>
</dbReference>
<dbReference type="OrthoDB" id="27198at2759"/>
<dbReference type="Gene3D" id="1.10.238.10">
    <property type="entry name" value="EF-hand"/>
    <property type="match status" value="1"/>
</dbReference>
<dbReference type="Gene3D" id="1.10.8.10">
    <property type="entry name" value="DNA helicase RuvA subunit, C-terminal domain"/>
    <property type="match status" value="1"/>
</dbReference>
<evidence type="ECO:0000259" key="2">
    <source>
        <dbReference type="PROSITE" id="PS51229"/>
    </source>
</evidence>
<reference evidence="3 4" key="1">
    <citation type="journal article" date="2018" name="BMC Genomics">
        <title>Genomic evidence for intraspecific hybridization in a clonal and extremely halotolerant yeast.</title>
        <authorList>
            <person name="Gostincar C."/>
            <person name="Stajich J.E."/>
            <person name="Zupancic J."/>
            <person name="Zalar P."/>
            <person name="Gunde-Cimerman N."/>
        </authorList>
    </citation>
    <scope>NUCLEOTIDE SEQUENCE [LARGE SCALE GENOMIC DNA]</scope>
    <source>
        <strain evidence="3 4">EXF-2788</strain>
    </source>
</reference>
<dbReference type="Pfam" id="PF03556">
    <property type="entry name" value="Cullin_binding"/>
    <property type="match status" value="1"/>
</dbReference>
<dbReference type="PANTHER" id="PTHR12281">
    <property type="entry name" value="RP42 RELATED"/>
    <property type="match status" value="1"/>
</dbReference>
<dbReference type="InterPro" id="IPR042460">
    <property type="entry name" value="DCN1-like_PONY"/>
</dbReference>
<organism evidence="3 4">
    <name type="scientific">Hortaea werneckii</name>
    <name type="common">Black yeast</name>
    <name type="synonym">Cladosporium werneckii</name>
    <dbReference type="NCBI Taxonomy" id="91943"/>
    <lineage>
        <taxon>Eukaryota</taxon>
        <taxon>Fungi</taxon>
        <taxon>Dikarya</taxon>
        <taxon>Ascomycota</taxon>
        <taxon>Pezizomycotina</taxon>
        <taxon>Dothideomycetes</taxon>
        <taxon>Dothideomycetidae</taxon>
        <taxon>Mycosphaerellales</taxon>
        <taxon>Teratosphaeriaceae</taxon>
        <taxon>Hortaea</taxon>
    </lineage>
</organism>
<dbReference type="PROSITE" id="PS51229">
    <property type="entry name" value="DCUN1"/>
    <property type="match status" value="1"/>
</dbReference>
<accession>A0A3M7FLJ3</accession>
<dbReference type="Proteomes" id="UP000268823">
    <property type="component" value="Unassembled WGS sequence"/>
</dbReference>
<dbReference type="EMBL" id="QWIR01000060">
    <property type="protein sequence ID" value="RMY89718.1"/>
    <property type="molecule type" value="Genomic_DNA"/>
</dbReference>